<proteinExistence type="predicted"/>
<dbReference type="AlphaFoldDB" id="A0A7J6SYZ9"/>
<evidence type="ECO:0000256" key="1">
    <source>
        <dbReference type="SAM" id="MobiDB-lite"/>
    </source>
</evidence>
<comment type="caution">
    <text evidence="2">The sequence shown here is derived from an EMBL/GenBank/DDBJ whole genome shotgun (WGS) entry which is preliminary data.</text>
</comment>
<feature type="region of interest" description="Disordered" evidence="1">
    <location>
        <begin position="1"/>
        <end position="23"/>
    </location>
</feature>
<dbReference type="Proteomes" id="UP000574390">
    <property type="component" value="Unassembled WGS sequence"/>
</dbReference>
<evidence type="ECO:0000313" key="3">
    <source>
        <dbReference type="Proteomes" id="UP000574390"/>
    </source>
</evidence>
<protein>
    <submittedName>
        <fullName evidence="2">Uncharacterized protein</fullName>
    </submittedName>
</protein>
<name>A0A7J6SYZ9_PEROL</name>
<feature type="region of interest" description="Disordered" evidence="1">
    <location>
        <begin position="246"/>
        <end position="273"/>
    </location>
</feature>
<reference evidence="2 3" key="1">
    <citation type="submission" date="2020-04" db="EMBL/GenBank/DDBJ databases">
        <title>Perkinsus olseni comparative genomics.</title>
        <authorList>
            <person name="Bogema D.R."/>
        </authorList>
    </citation>
    <scope>NUCLEOTIDE SEQUENCE [LARGE SCALE GENOMIC DNA]</scope>
    <source>
        <strain evidence="2">ATCC PRA-205</strain>
    </source>
</reference>
<feature type="compositionally biased region" description="Gly residues" evidence="1">
    <location>
        <begin position="259"/>
        <end position="269"/>
    </location>
</feature>
<feature type="region of interest" description="Disordered" evidence="1">
    <location>
        <begin position="300"/>
        <end position="332"/>
    </location>
</feature>
<accession>A0A7J6SYZ9</accession>
<sequence length="417" mass="46333">MTADSTTTQSVPGGHTSLPPPFGGVPSESIVEFLTRYGLCAKANGWDEQKACYKLSTCLIGRALQVYLSLDPMIQSSYNAVRVALLCRLITPPYQAAASLRDRVLQPGESVDTLLYELNKLYFEAYFVAPNLALAPDKFPIFDDLIKSDTSDSYHRDMILKVLDALPPEISSRLRVMQFTKVDDLAYQARIELATQSYDSTRTSTTTTSDTTPTVSTISLSDEQQEVEELRGQVAALTEAVYAGRGPNRRQYGFNGRNGKNGKGQGGKGSSSKRWCIYHKTDSHWTSECKAIARLARERNGDNGNISNISTGNYPNGEGTSVSTGPSSSQKRPKNYYALGDLYEPAPAPVINSESVHYAQMRSRILQNKKICCLYYRTRKRLFTGRKSARISPRDGGKKSLQQTYLKEPQLLYVFLF</sequence>
<organism evidence="2 3">
    <name type="scientific">Perkinsus olseni</name>
    <name type="common">Perkinsus atlanticus</name>
    <dbReference type="NCBI Taxonomy" id="32597"/>
    <lineage>
        <taxon>Eukaryota</taxon>
        <taxon>Sar</taxon>
        <taxon>Alveolata</taxon>
        <taxon>Perkinsozoa</taxon>
        <taxon>Perkinsea</taxon>
        <taxon>Perkinsida</taxon>
        <taxon>Perkinsidae</taxon>
        <taxon>Perkinsus</taxon>
    </lineage>
</organism>
<feature type="compositionally biased region" description="Polar residues" evidence="1">
    <location>
        <begin position="302"/>
        <end position="330"/>
    </location>
</feature>
<dbReference type="EMBL" id="JABANM010011266">
    <property type="protein sequence ID" value="KAF4737977.1"/>
    <property type="molecule type" value="Genomic_DNA"/>
</dbReference>
<gene>
    <name evidence="2" type="ORF">FOZ62_026369</name>
</gene>
<feature type="compositionally biased region" description="Polar residues" evidence="1">
    <location>
        <begin position="1"/>
        <end position="11"/>
    </location>
</feature>
<feature type="non-terminal residue" evidence="2">
    <location>
        <position position="417"/>
    </location>
</feature>
<evidence type="ECO:0000313" key="2">
    <source>
        <dbReference type="EMBL" id="KAF4737977.1"/>
    </source>
</evidence>